<dbReference type="InterPro" id="IPR009030">
    <property type="entry name" value="Growth_fac_rcpt_cys_sf"/>
</dbReference>
<organism evidence="3">
    <name type="scientific">Hydatigena taeniaeformis</name>
    <name type="common">Feline tapeworm</name>
    <name type="synonym">Taenia taeniaeformis</name>
    <dbReference type="NCBI Taxonomy" id="6205"/>
    <lineage>
        <taxon>Eukaryota</taxon>
        <taxon>Metazoa</taxon>
        <taxon>Spiralia</taxon>
        <taxon>Lophotrochozoa</taxon>
        <taxon>Platyhelminthes</taxon>
        <taxon>Cestoda</taxon>
        <taxon>Eucestoda</taxon>
        <taxon>Cyclophyllidea</taxon>
        <taxon>Taeniidae</taxon>
        <taxon>Hydatigera</taxon>
    </lineage>
</organism>
<protein>
    <submittedName>
        <fullName evidence="3">Cys_rich_VLP domain-containing protein</fullName>
    </submittedName>
</protein>
<dbReference type="WBParaSite" id="TTAC_0000410001-mRNA-1">
    <property type="protein sequence ID" value="TTAC_0000410001-mRNA-1"/>
    <property type="gene ID" value="TTAC_0000410001"/>
</dbReference>
<evidence type="ECO:0000313" key="1">
    <source>
        <dbReference type="EMBL" id="VDM24144.1"/>
    </source>
</evidence>
<evidence type="ECO:0000313" key="2">
    <source>
        <dbReference type="Proteomes" id="UP000274429"/>
    </source>
</evidence>
<name>A0A0R3WTL0_HYDTA</name>
<dbReference type="Proteomes" id="UP000274429">
    <property type="component" value="Unassembled WGS sequence"/>
</dbReference>
<gene>
    <name evidence="1" type="ORF">TTAC_LOCUS4086</name>
</gene>
<dbReference type="SUPFAM" id="SSF57184">
    <property type="entry name" value="Growth factor receptor domain"/>
    <property type="match status" value="1"/>
</dbReference>
<reference evidence="1 2" key="2">
    <citation type="submission" date="2018-11" db="EMBL/GenBank/DDBJ databases">
        <authorList>
            <consortium name="Pathogen Informatics"/>
        </authorList>
    </citation>
    <scope>NUCLEOTIDE SEQUENCE [LARGE SCALE GENOMIC DNA]</scope>
</reference>
<evidence type="ECO:0000313" key="3">
    <source>
        <dbReference type="WBParaSite" id="TTAC_0000410001-mRNA-1"/>
    </source>
</evidence>
<dbReference type="CDD" id="cd00064">
    <property type="entry name" value="FU"/>
    <property type="match status" value="1"/>
</dbReference>
<dbReference type="STRING" id="6205.A0A0R3WTL0"/>
<keyword evidence="2" id="KW-1185">Reference proteome</keyword>
<dbReference type="SMART" id="SM00261">
    <property type="entry name" value="FU"/>
    <property type="match status" value="2"/>
</dbReference>
<accession>A0A0R3WTL0</accession>
<dbReference type="OrthoDB" id="6219513at2759"/>
<dbReference type="AlphaFoldDB" id="A0A0R3WTL0"/>
<dbReference type="EMBL" id="UYWX01003634">
    <property type="protein sequence ID" value="VDM24144.1"/>
    <property type="molecule type" value="Genomic_DNA"/>
</dbReference>
<dbReference type="InterPro" id="IPR006212">
    <property type="entry name" value="Furin_repeat"/>
</dbReference>
<proteinExistence type="predicted"/>
<sequence length="140" mass="15175">MADYQNRAAVVWKKISFFREGHVCHSECLPEAGCWGPGPAMCARCCTFEADGVCVSDCSEAPGFYLPSSSAVSTLTSQFRCYTLPLSVGQVAQMQDEEVLAAIRPSVKCARCHEECAESCTAPGPDQCLGGCKHFKVRLR</sequence>
<reference evidence="3" key="1">
    <citation type="submission" date="2017-02" db="UniProtKB">
        <authorList>
            <consortium name="WormBaseParasite"/>
        </authorList>
    </citation>
    <scope>IDENTIFICATION</scope>
</reference>
<dbReference type="Gene3D" id="2.10.220.10">
    <property type="entry name" value="Hormone Receptor, Insulin-like Growth Factor Receptor 1, Chain A, domain 2"/>
    <property type="match status" value="2"/>
</dbReference>